<accession>A0A6J4NCF5</accession>
<feature type="compositionally biased region" description="Low complexity" evidence="1">
    <location>
        <begin position="1"/>
        <end position="14"/>
    </location>
</feature>
<feature type="compositionally biased region" description="Gly residues" evidence="1">
    <location>
        <begin position="191"/>
        <end position="200"/>
    </location>
</feature>
<reference evidence="3" key="1">
    <citation type="submission" date="2020-02" db="EMBL/GenBank/DDBJ databases">
        <authorList>
            <person name="Meier V. D."/>
        </authorList>
    </citation>
    <scope>NUCLEOTIDE SEQUENCE</scope>
    <source>
        <strain evidence="3">AVDCRST_MAG93</strain>
    </source>
</reference>
<dbReference type="Pfam" id="PF11303">
    <property type="entry name" value="DUF3105"/>
    <property type="match status" value="1"/>
</dbReference>
<keyword evidence="2" id="KW-0812">Transmembrane</keyword>
<feature type="region of interest" description="Disordered" evidence="1">
    <location>
        <begin position="1"/>
        <end position="22"/>
    </location>
</feature>
<protein>
    <submittedName>
        <fullName evidence="3">Putative membrane protein</fullName>
    </submittedName>
</protein>
<dbReference type="InterPro" id="IPR021454">
    <property type="entry name" value="DUF3105"/>
</dbReference>
<keyword evidence="2" id="KW-0472">Membrane</keyword>
<sequence length="200" mass="21869">MSTRSNRTGRTPTRGRGREVQPKRSNRWLWAPLVLLGAIIVAAVAVYLFNQTPSDLTGVQTFPNQVRDHVQEPQTYNPAPPVGGAHNQAWLNCGIYDQPVPNENAVHSMEHGAVWVTYRPDLPAADVETLRGLLRGHRYGLLSPYPDIPSPVVASAWGVQLRLDSVSDPRLASFIEKYENGSQTPEPGASCRGGIGSPIQ</sequence>
<gene>
    <name evidence="3" type="ORF">AVDCRST_MAG93-9357</name>
</gene>
<feature type="region of interest" description="Disordered" evidence="1">
    <location>
        <begin position="178"/>
        <end position="200"/>
    </location>
</feature>
<evidence type="ECO:0000256" key="2">
    <source>
        <dbReference type="SAM" id="Phobius"/>
    </source>
</evidence>
<dbReference type="EMBL" id="CADCTR010003140">
    <property type="protein sequence ID" value="CAA9384038.1"/>
    <property type="molecule type" value="Genomic_DNA"/>
</dbReference>
<organism evidence="3">
    <name type="scientific">uncultured Chloroflexia bacterium</name>
    <dbReference type="NCBI Taxonomy" id="1672391"/>
    <lineage>
        <taxon>Bacteria</taxon>
        <taxon>Bacillati</taxon>
        <taxon>Chloroflexota</taxon>
        <taxon>Chloroflexia</taxon>
        <taxon>environmental samples</taxon>
    </lineage>
</organism>
<feature type="transmembrane region" description="Helical" evidence="2">
    <location>
        <begin position="28"/>
        <end position="49"/>
    </location>
</feature>
<dbReference type="AlphaFoldDB" id="A0A6J4NCF5"/>
<evidence type="ECO:0000313" key="3">
    <source>
        <dbReference type="EMBL" id="CAA9384038.1"/>
    </source>
</evidence>
<keyword evidence="2" id="KW-1133">Transmembrane helix</keyword>
<name>A0A6J4NCF5_9CHLR</name>
<proteinExistence type="predicted"/>
<evidence type="ECO:0000256" key="1">
    <source>
        <dbReference type="SAM" id="MobiDB-lite"/>
    </source>
</evidence>